<reference evidence="2 3" key="1">
    <citation type="submission" date="2019-10" db="EMBL/GenBank/DDBJ databases">
        <title>Streptomyces smaragdinus sp. nov. and Streptomyces fabii sp. nov., isolated from the gut of fungus growing-termite Macrotermes natalensis.</title>
        <authorList>
            <person name="Schwitalla J."/>
            <person name="Benndorf R."/>
            <person name="Martin K."/>
            <person name="De Beer W."/>
            <person name="Kaster A.-K."/>
            <person name="Vollmers J."/>
            <person name="Poulsen M."/>
            <person name="Beemelmanns C."/>
        </authorList>
    </citation>
    <scope>NUCLEOTIDE SEQUENCE [LARGE SCALE GENOMIC DNA]</scope>
    <source>
        <strain evidence="2 3">RB5</strain>
    </source>
</reference>
<feature type="transmembrane region" description="Helical" evidence="1">
    <location>
        <begin position="62"/>
        <end position="80"/>
    </location>
</feature>
<dbReference type="AlphaFoldDB" id="A0A7K0CE39"/>
<feature type="transmembrane region" description="Helical" evidence="1">
    <location>
        <begin position="92"/>
        <end position="109"/>
    </location>
</feature>
<keyword evidence="3" id="KW-1185">Reference proteome</keyword>
<dbReference type="InterPro" id="IPR033458">
    <property type="entry name" value="DUF5134"/>
</dbReference>
<dbReference type="EMBL" id="WEGJ01000004">
    <property type="protein sequence ID" value="MQY11735.1"/>
    <property type="molecule type" value="Genomic_DNA"/>
</dbReference>
<protein>
    <recommendedName>
        <fullName evidence="4">DUF5134 domain-containing protein</fullName>
    </recommendedName>
</protein>
<evidence type="ECO:0008006" key="4">
    <source>
        <dbReference type="Google" id="ProtNLM"/>
    </source>
</evidence>
<dbReference type="Proteomes" id="UP000466345">
    <property type="component" value="Unassembled WGS sequence"/>
</dbReference>
<keyword evidence="1" id="KW-0812">Transmembrane</keyword>
<evidence type="ECO:0000313" key="2">
    <source>
        <dbReference type="EMBL" id="MQY11735.1"/>
    </source>
</evidence>
<dbReference type="Pfam" id="PF17197">
    <property type="entry name" value="DUF5134"/>
    <property type="match status" value="1"/>
</dbReference>
<evidence type="ECO:0000256" key="1">
    <source>
        <dbReference type="SAM" id="Phobius"/>
    </source>
</evidence>
<keyword evidence="1" id="KW-0472">Membrane</keyword>
<evidence type="ECO:0000313" key="3">
    <source>
        <dbReference type="Proteomes" id="UP000466345"/>
    </source>
</evidence>
<name>A0A7K0CE39_9ACTN</name>
<organism evidence="2 3">
    <name type="scientific">Streptomyces smaragdinus</name>
    <dbReference type="NCBI Taxonomy" id="2585196"/>
    <lineage>
        <taxon>Bacteria</taxon>
        <taxon>Bacillati</taxon>
        <taxon>Actinomycetota</taxon>
        <taxon>Actinomycetes</taxon>
        <taxon>Kitasatosporales</taxon>
        <taxon>Streptomycetaceae</taxon>
        <taxon>Streptomyces</taxon>
    </lineage>
</organism>
<feature type="transmembrane region" description="Helical" evidence="1">
    <location>
        <begin position="6"/>
        <end position="24"/>
    </location>
</feature>
<dbReference type="RefSeq" id="WP_153451017.1">
    <property type="nucleotide sequence ID" value="NZ_WEGJ01000004.1"/>
</dbReference>
<feature type="transmembrane region" description="Helical" evidence="1">
    <location>
        <begin position="36"/>
        <end position="56"/>
    </location>
</feature>
<sequence length="180" mass="18070">MHGSPLTGWLLVVLCAAVGAYCLRRTACAPPGRRRAAGQDALMGIGMAAMAVPGSALAPRPWTTAVFVVVFVLAAVRAVFPLRHAGTHPHHVVGALAMVYMALAMQAAGPHGGHTGAGLPLVTGGLLAYFLVYSLRSGVRLVATGAGTAVAGGGEGGRGELVAGCRVAMGIGMFAMLLGM</sequence>
<gene>
    <name evidence="2" type="ORF">SRB5_18540</name>
</gene>
<proteinExistence type="predicted"/>
<accession>A0A7K0CE39</accession>
<keyword evidence="1" id="KW-1133">Transmembrane helix</keyword>
<feature type="transmembrane region" description="Helical" evidence="1">
    <location>
        <begin position="115"/>
        <end position="135"/>
    </location>
</feature>
<comment type="caution">
    <text evidence="2">The sequence shown here is derived from an EMBL/GenBank/DDBJ whole genome shotgun (WGS) entry which is preliminary data.</text>
</comment>